<dbReference type="AlphaFoldDB" id="A0A9N8H407"/>
<evidence type="ECO:0000313" key="3">
    <source>
        <dbReference type="EMBL" id="CAB9498445.1"/>
    </source>
</evidence>
<sequence>MRGSSFIAVDLSNGGTLAALESLERMTKRMSKIRSAFVFTSRAGVGIHPKIGTGGLQAIFSILAKMPNLKEVKIDLNRPHHYCGNGDLTIKALTNLLANTSGSPSRLQSVQFHQLDLYSDASASHTSSACTNKSVLSANCQSAAQDWKDFAAQLPKHKHWRGIEVVNCTGAGIGALMTVLSKHSKSLKSVKVVGTPMPNAVLSRFTARPQLVSLQLEDLPDITDCQVAQLAMNLEHPHCLLKELHVRSSLLTEAAGDALTDMLWANKSLKKLCLHLDCETLASGIAHCLIVNTTLQEVDLRCYGDDEAVTLSVKHVAEALQQNQSLRRLRLCLEIEFCDFEQDIVDAFAHALKYNRTLTELVLDDGIAKHPLPQDLKFQIQLNLTGYSQLIASNNQATSTNQWIDALATPDNDLNTLYTILRNSPTLFAPPVPEDLASSPSTTTKTVLVDTSSMMSDDMSSSSSSSKLRFRLPFRSRSNDSMPALKELASSNSSSSNSSKKSSTGSGSSGKSLRRKMMKILTPAA</sequence>
<accession>A0A9N8H407</accession>
<keyword evidence="1" id="KW-0677">Repeat</keyword>
<gene>
    <name evidence="3" type="ORF">SEMRO_38_G023760.1</name>
</gene>
<dbReference type="InterPro" id="IPR052201">
    <property type="entry name" value="LRR-containing_regulator"/>
</dbReference>
<evidence type="ECO:0000256" key="1">
    <source>
        <dbReference type="ARBA" id="ARBA00022737"/>
    </source>
</evidence>
<name>A0A9N8H407_9STRA</name>
<comment type="caution">
    <text evidence="3">The sequence shown here is derived from an EMBL/GenBank/DDBJ whole genome shotgun (WGS) entry which is preliminary data.</text>
</comment>
<feature type="region of interest" description="Disordered" evidence="2">
    <location>
        <begin position="476"/>
        <end position="525"/>
    </location>
</feature>
<evidence type="ECO:0000313" key="4">
    <source>
        <dbReference type="Proteomes" id="UP001153069"/>
    </source>
</evidence>
<dbReference type="SUPFAM" id="SSF52047">
    <property type="entry name" value="RNI-like"/>
    <property type="match status" value="1"/>
</dbReference>
<dbReference type="Gene3D" id="3.80.10.10">
    <property type="entry name" value="Ribonuclease Inhibitor"/>
    <property type="match status" value="2"/>
</dbReference>
<dbReference type="InterPro" id="IPR032675">
    <property type="entry name" value="LRR_dom_sf"/>
</dbReference>
<feature type="compositionally biased region" description="Low complexity" evidence="2">
    <location>
        <begin position="490"/>
        <end position="511"/>
    </location>
</feature>
<dbReference type="PANTHER" id="PTHR24111:SF0">
    <property type="entry name" value="LEUCINE-RICH REPEAT-CONTAINING PROTEIN"/>
    <property type="match status" value="1"/>
</dbReference>
<dbReference type="PANTHER" id="PTHR24111">
    <property type="entry name" value="LEUCINE-RICH REPEAT-CONTAINING PROTEIN 34"/>
    <property type="match status" value="1"/>
</dbReference>
<reference evidence="3" key="1">
    <citation type="submission" date="2020-06" db="EMBL/GenBank/DDBJ databases">
        <authorList>
            <consortium name="Plant Systems Biology data submission"/>
        </authorList>
    </citation>
    <scope>NUCLEOTIDE SEQUENCE</scope>
    <source>
        <strain evidence="3">D6</strain>
    </source>
</reference>
<proteinExistence type="predicted"/>
<keyword evidence="4" id="KW-1185">Reference proteome</keyword>
<evidence type="ECO:0000256" key="2">
    <source>
        <dbReference type="SAM" id="MobiDB-lite"/>
    </source>
</evidence>
<dbReference type="EMBL" id="CAICTM010000038">
    <property type="protein sequence ID" value="CAB9498445.1"/>
    <property type="molecule type" value="Genomic_DNA"/>
</dbReference>
<organism evidence="3 4">
    <name type="scientific">Seminavis robusta</name>
    <dbReference type="NCBI Taxonomy" id="568900"/>
    <lineage>
        <taxon>Eukaryota</taxon>
        <taxon>Sar</taxon>
        <taxon>Stramenopiles</taxon>
        <taxon>Ochrophyta</taxon>
        <taxon>Bacillariophyta</taxon>
        <taxon>Bacillariophyceae</taxon>
        <taxon>Bacillariophycidae</taxon>
        <taxon>Naviculales</taxon>
        <taxon>Naviculaceae</taxon>
        <taxon>Seminavis</taxon>
    </lineage>
</organism>
<dbReference type="Proteomes" id="UP001153069">
    <property type="component" value="Unassembled WGS sequence"/>
</dbReference>
<protein>
    <submittedName>
        <fullName evidence="3">Uncharacterized protein</fullName>
    </submittedName>
</protein>